<accession>A0A1C1CWN6</accession>
<keyword evidence="10" id="KW-0378">Hydrolase</keyword>
<keyword evidence="8" id="KW-0732">Signal</keyword>
<feature type="active site" evidence="16">
    <location>
        <position position="174"/>
    </location>
</feature>
<keyword evidence="6" id="KW-0926">Vacuole</keyword>
<dbReference type="eggNOG" id="KOG1642">
    <property type="taxonomic scope" value="Eukaryota"/>
</dbReference>
<dbReference type="PANTHER" id="PTHR11240:SF22">
    <property type="entry name" value="RIBONUCLEASE T2"/>
    <property type="match status" value="1"/>
</dbReference>
<reference evidence="21" key="1">
    <citation type="submission" date="2015-07" db="EMBL/GenBank/DDBJ databases">
        <authorList>
            <person name="Teixeira M.M."/>
            <person name="Souza R.C."/>
            <person name="Almeida L.G."/>
            <person name="Vicente V.A."/>
            <person name="de Hoog S."/>
            <person name="Bocca A.L."/>
            <person name="de Almeida S.R."/>
            <person name="Vasconcelos A.T."/>
            <person name="Felipe M.S."/>
        </authorList>
    </citation>
    <scope>NUCLEOTIDE SEQUENCE [LARGE SCALE GENOMIC DNA]</scope>
    <source>
        <strain evidence="21">KSF</strain>
    </source>
</reference>
<evidence type="ECO:0000256" key="14">
    <source>
        <dbReference type="ARBA" id="ARBA00025494"/>
    </source>
</evidence>
<evidence type="ECO:0000256" key="4">
    <source>
        <dbReference type="ARBA" id="ARBA00012571"/>
    </source>
</evidence>
<dbReference type="InterPro" id="IPR057328">
    <property type="entry name" value="RNaseT2L_C"/>
</dbReference>
<dbReference type="SUPFAM" id="SSF55895">
    <property type="entry name" value="Ribonuclease Rh-like"/>
    <property type="match status" value="1"/>
</dbReference>
<evidence type="ECO:0000256" key="17">
    <source>
        <dbReference type="RuleBase" id="RU004328"/>
    </source>
</evidence>
<keyword evidence="13" id="KW-0456">Lyase</keyword>
<dbReference type="GO" id="GO:0033897">
    <property type="term" value="F:ribonuclease T2 activity"/>
    <property type="evidence" value="ECO:0007669"/>
    <property type="project" value="UniProtKB-EC"/>
</dbReference>
<evidence type="ECO:0000256" key="1">
    <source>
        <dbReference type="ARBA" id="ARBA00004410"/>
    </source>
</evidence>
<evidence type="ECO:0000256" key="10">
    <source>
        <dbReference type="ARBA" id="ARBA00022801"/>
    </source>
</evidence>
<dbReference type="InterPro" id="IPR033697">
    <property type="entry name" value="Ribonuclease_T2_eukaryotic"/>
</dbReference>
<evidence type="ECO:0000256" key="15">
    <source>
        <dbReference type="ARBA" id="ARBA00071169"/>
    </source>
</evidence>
<organism evidence="20 21">
    <name type="scientific">Cladophialophora carrionii</name>
    <dbReference type="NCBI Taxonomy" id="86049"/>
    <lineage>
        <taxon>Eukaryota</taxon>
        <taxon>Fungi</taxon>
        <taxon>Dikarya</taxon>
        <taxon>Ascomycota</taxon>
        <taxon>Pezizomycotina</taxon>
        <taxon>Eurotiomycetes</taxon>
        <taxon>Chaetothyriomycetidae</taxon>
        <taxon>Chaetothyriales</taxon>
        <taxon>Herpotrichiellaceae</taxon>
        <taxon>Cladophialophora</taxon>
    </lineage>
</organism>
<evidence type="ECO:0000256" key="11">
    <source>
        <dbReference type="ARBA" id="ARBA00023157"/>
    </source>
</evidence>
<comment type="function">
    <text evidence="14">Rnase which modulates cell survival under stress conditions. Released from the vacuole to the cytoplasm during stress to promote tRNA and rRNA cleavage and to activate separately a downstream pathway that promotes cell death. Involved in cell size, vacuolar morphology and growth at high temperatures and high salt concentration.</text>
</comment>
<evidence type="ECO:0000313" key="21">
    <source>
        <dbReference type="Proteomes" id="UP000094526"/>
    </source>
</evidence>
<evidence type="ECO:0000256" key="8">
    <source>
        <dbReference type="ARBA" id="ARBA00022729"/>
    </source>
</evidence>
<dbReference type="PROSITE" id="PS00531">
    <property type="entry name" value="RNASE_T2_2"/>
    <property type="match status" value="1"/>
</dbReference>
<sequence length="506" mass="55168">MLPLSQLVSQIPLLSSLLNHQTPLESNLNNALSPPPPPPPPPPSSSPPLRPHQHSCPNPPTLSCPTSPPESLNTCCINHPSGHFLQTQFWDTAPPIGPNTSWTIHGLWPDLCTGGFDAFCDSSRTHSDIPGVLSRALADSDSSMITELLDFMRTYWLSYDGDDEHLWSHEWNKHGTCISTLEPDCYEPEALSLGYGGRPSPPPAPHHHLDVLDYFIHTTSLFRTLDTYSILAEAGILPSATKRYTLGDLEDAASSSRHAQPVTFRCNHKGELNEIWYHFSVRGSLRRHSSTYANTAGSLPGGESAAAAAAAASPFLNASTVHRHFVPAPPDGILSNCPRRGIKYLPKHPSSHSPTATHSTSQPPKPTAAPSAPFTGKGHLEMHVLDTPGKKGCLIRHGEWYTSGQCATFRSKRDVVDPGHAPLFSLSSSYSPCLVNPATSKFECTRQASVQGIFSSSPDDEKVLAYRNSTVFWAERVPGRFDKVDVFADDGGGQRKVRMEIHWVPV</sequence>
<dbReference type="OrthoDB" id="435754at2759"/>
<keyword evidence="12" id="KW-0325">Glycoprotein</keyword>
<evidence type="ECO:0000256" key="5">
    <source>
        <dbReference type="ARBA" id="ARBA00022490"/>
    </source>
</evidence>
<dbReference type="InterPro" id="IPR036430">
    <property type="entry name" value="RNase_T2-like_sf"/>
</dbReference>
<keyword evidence="9" id="KW-0255">Endonuclease</keyword>
<dbReference type="GO" id="GO:0005775">
    <property type="term" value="C:vacuolar lumen"/>
    <property type="evidence" value="ECO:0007669"/>
    <property type="project" value="UniProtKB-SubCell"/>
</dbReference>
<dbReference type="PROSITE" id="PS00530">
    <property type="entry name" value="RNASE_T2_1"/>
    <property type="match status" value="1"/>
</dbReference>
<evidence type="ECO:0000256" key="9">
    <source>
        <dbReference type="ARBA" id="ARBA00022759"/>
    </source>
</evidence>
<dbReference type="GO" id="GO:0003723">
    <property type="term" value="F:RNA binding"/>
    <property type="evidence" value="ECO:0007669"/>
    <property type="project" value="InterPro"/>
</dbReference>
<proteinExistence type="inferred from homology"/>
<dbReference type="GO" id="GO:0016787">
    <property type="term" value="F:hydrolase activity"/>
    <property type="evidence" value="ECO:0007669"/>
    <property type="project" value="UniProtKB-KW"/>
</dbReference>
<comment type="similarity">
    <text evidence="3 17">Belongs to the RNase T2 family.</text>
</comment>
<comment type="subcellular location">
    <subcellularLocation>
        <location evidence="2">Cytoplasm</location>
    </subcellularLocation>
    <subcellularLocation>
        <location evidence="1">Vacuole lumen</location>
    </subcellularLocation>
</comment>
<gene>
    <name evidence="20" type="primary">rny1</name>
    <name evidence="20" type="ORF">CLCR_10099</name>
</gene>
<dbReference type="AlphaFoldDB" id="A0A1C1CWN6"/>
<dbReference type="VEuPathDB" id="FungiDB:G647_04298"/>
<protein>
    <recommendedName>
        <fullName evidence="15">Ribonuclease T2-like</fullName>
        <ecNumber evidence="4">4.6.1.19</ecNumber>
    </recommendedName>
</protein>
<dbReference type="Gene3D" id="3.90.730.10">
    <property type="entry name" value="Ribonuclease T2-like"/>
    <property type="match status" value="1"/>
</dbReference>
<evidence type="ECO:0000256" key="3">
    <source>
        <dbReference type="ARBA" id="ARBA00007469"/>
    </source>
</evidence>
<dbReference type="InterPro" id="IPR018188">
    <property type="entry name" value="RNase_T2_His_AS_1"/>
</dbReference>
<feature type="compositionally biased region" description="Low complexity" evidence="18">
    <location>
        <begin position="351"/>
        <end position="362"/>
    </location>
</feature>
<dbReference type="CDD" id="cd01061">
    <property type="entry name" value="RNase_T2_euk"/>
    <property type="match status" value="1"/>
</dbReference>
<evidence type="ECO:0000256" key="2">
    <source>
        <dbReference type="ARBA" id="ARBA00004496"/>
    </source>
</evidence>
<dbReference type="Proteomes" id="UP000094526">
    <property type="component" value="Unassembled WGS sequence"/>
</dbReference>
<evidence type="ECO:0000256" key="6">
    <source>
        <dbReference type="ARBA" id="ARBA00022554"/>
    </source>
</evidence>
<feature type="active site" evidence="16">
    <location>
        <position position="105"/>
    </location>
</feature>
<dbReference type="GO" id="GO:0006401">
    <property type="term" value="P:RNA catabolic process"/>
    <property type="evidence" value="ECO:0007669"/>
    <property type="project" value="TreeGrafter"/>
</dbReference>
<evidence type="ECO:0000259" key="19">
    <source>
        <dbReference type="Pfam" id="PF25488"/>
    </source>
</evidence>
<keyword evidence="21" id="KW-1185">Reference proteome</keyword>
<evidence type="ECO:0000256" key="7">
    <source>
        <dbReference type="ARBA" id="ARBA00022722"/>
    </source>
</evidence>
<comment type="caution">
    <text evidence="20">The sequence shown here is derived from an EMBL/GenBank/DDBJ whole genome shotgun (WGS) entry which is preliminary data.</text>
</comment>
<dbReference type="InterPro" id="IPR001568">
    <property type="entry name" value="RNase_T2-like"/>
</dbReference>
<feature type="region of interest" description="Disordered" evidence="18">
    <location>
        <begin position="344"/>
        <end position="376"/>
    </location>
</feature>
<dbReference type="EMBL" id="LGRB01000008">
    <property type="protein sequence ID" value="OCT52957.1"/>
    <property type="molecule type" value="Genomic_DNA"/>
</dbReference>
<keyword evidence="7" id="KW-0540">Nuclease</keyword>
<evidence type="ECO:0000256" key="18">
    <source>
        <dbReference type="SAM" id="MobiDB-lite"/>
    </source>
</evidence>
<feature type="domain" description="RNase T2-like C-terminal" evidence="19">
    <location>
        <begin position="373"/>
        <end position="503"/>
    </location>
</feature>
<evidence type="ECO:0000256" key="12">
    <source>
        <dbReference type="ARBA" id="ARBA00023180"/>
    </source>
</evidence>
<keyword evidence="5" id="KW-0963">Cytoplasm</keyword>
<dbReference type="VEuPathDB" id="FungiDB:CLCR_10099"/>
<dbReference type="Pfam" id="PF00445">
    <property type="entry name" value="Ribonuclease_T2"/>
    <property type="match status" value="1"/>
</dbReference>
<dbReference type="InterPro" id="IPR033130">
    <property type="entry name" value="RNase_T2_His_AS_2"/>
</dbReference>
<feature type="compositionally biased region" description="Pro residues" evidence="18">
    <location>
        <begin position="33"/>
        <end position="50"/>
    </location>
</feature>
<evidence type="ECO:0000313" key="20">
    <source>
        <dbReference type="EMBL" id="OCT52957.1"/>
    </source>
</evidence>
<feature type="active site" evidence="16">
    <location>
        <position position="170"/>
    </location>
</feature>
<dbReference type="Pfam" id="PF25488">
    <property type="entry name" value="RNaseT2L_C"/>
    <property type="match status" value="1"/>
</dbReference>
<dbReference type="GO" id="GO:0005576">
    <property type="term" value="C:extracellular region"/>
    <property type="evidence" value="ECO:0007669"/>
    <property type="project" value="TreeGrafter"/>
</dbReference>
<dbReference type="PANTHER" id="PTHR11240">
    <property type="entry name" value="RIBONUCLEASE T2"/>
    <property type="match status" value="1"/>
</dbReference>
<dbReference type="EC" id="4.6.1.19" evidence="4"/>
<evidence type="ECO:0000256" key="16">
    <source>
        <dbReference type="PIRSR" id="PIRSR633697-1"/>
    </source>
</evidence>
<name>A0A1C1CWN6_9EURO</name>
<evidence type="ECO:0000256" key="13">
    <source>
        <dbReference type="ARBA" id="ARBA00023239"/>
    </source>
</evidence>
<keyword evidence="11" id="KW-1015">Disulfide bond</keyword>
<feature type="region of interest" description="Disordered" evidence="18">
    <location>
        <begin position="25"/>
        <end position="64"/>
    </location>
</feature>